<comment type="caution">
    <text evidence="7">The sequence shown here is derived from an EMBL/GenBank/DDBJ whole genome shotgun (WGS) entry which is preliminary data.</text>
</comment>
<dbReference type="PROSITE" id="PS50294">
    <property type="entry name" value="WD_REPEATS_REGION"/>
    <property type="match status" value="1"/>
</dbReference>
<feature type="domain" description="IFT80/172/WDR35 TPR" evidence="6">
    <location>
        <begin position="595"/>
        <end position="740"/>
    </location>
</feature>
<dbReference type="Proteomes" id="UP000886520">
    <property type="component" value="Chromosome 11"/>
</dbReference>
<evidence type="ECO:0000313" key="8">
    <source>
        <dbReference type="Proteomes" id="UP000886520"/>
    </source>
</evidence>
<dbReference type="Pfam" id="PF00400">
    <property type="entry name" value="WD40"/>
    <property type="match status" value="2"/>
</dbReference>
<dbReference type="Pfam" id="PF23335">
    <property type="entry name" value="Beta-prop_IFT80_2nd"/>
    <property type="match status" value="1"/>
</dbReference>
<dbReference type="GO" id="GO:0060271">
    <property type="term" value="P:cilium assembly"/>
    <property type="evidence" value="ECO:0007669"/>
    <property type="project" value="TreeGrafter"/>
</dbReference>
<dbReference type="GO" id="GO:0030992">
    <property type="term" value="C:intraciliary transport particle B"/>
    <property type="evidence" value="ECO:0007669"/>
    <property type="project" value="TreeGrafter"/>
</dbReference>
<keyword evidence="4" id="KW-0853">WD repeat</keyword>
<dbReference type="SMART" id="SM00320">
    <property type="entry name" value="WD40"/>
    <property type="match status" value="5"/>
</dbReference>
<dbReference type="InterPro" id="IPR001680">
    <property type="entry name" value="WD40_rpt"/>
</dbReference>
<dbReference type="GO" id="GO:0005929">
    <property type="term" value="C:cilium"/>
    <property type="evidence" value="ECO:0007669"/>
    <property type="project" value="UniProtKB-SubCell"/>
</dbReference>
<evidence type="ECO:0000259" key="5">
    <source>
        <dbReference type="Pfam" id="PF23335"/>
    </source>
</evidence>
<dbReference type="InterPro" id="IPR015943">
    <property type="entry name" value="WD40/YVTN_repeat-like_dom_sf"/>
</dbReference>
<dbReference type="Gene3D" id="1.25.40.470">
    <property type="match status" value="1"/>
</dbReference>
<dbReference type="InterPro" id="IPR056157">
    <property type="entry name" value="TPR_IFT80_172_dom"/>
</dbReference>
<dbReference type="PROSITE" id="PS50082">
    <property type="entry name" value="WD_REPEATS_2"/>
    <property type="match status" value="2"/>
</dbReference>
<keyword evidence="2" id="KW-0969">Cilium</keyword>
<protein>
    <recommendedName>
        <fullName evidence="9">Intraflagellar transport protein 80</fullName>
    </recommendedName>
</protein>
<comment type="subcellular location">
    <subcellularLocation>
        <location evidence="1">Cell projection</location>
        <location evidence="1">Cilium</location>
    </subcellularLocation>
</comment>
<sequence length="747" mass="84114">TDCIATLGWNSSNELLSCSHDHSVWRWNRNGEIINKVHVFAEQIEDIHLFPTMSQRNCGVTNGDMFVVGYSNGAIGIINKGGREERRIDAHEGAVLSLRWNLDGTALASAGADGFVKLWSRNGVLRSNIFQSGNPVSALAWAPDSSQLLFASGRNLTIKHIQSLTKHTVWESHDAQVMGIDWNRVNKHIVSIGADDCYKVWDCFGRLLFRSASQVSGLSSISWCPSGEVFVAGAYNLAVLCDNRGHVLSKENTKSGTVRALAWTIDGSQLALGSTNGTVMFGHVVQRSTEWLRSKATLKDSHHIQIQDFLDENVKDIEIQDPIIHMSLEFGYLVVTTTVQCLVYLIQDLGTPHVMDVKDMSMVVKQCPFSFLIADFSNELHIFTYKGKKLSNPNFFGLRTDLLNSQNVGLSKDTLGLVDFNDPKNLKLFDTNTGKELEQVIHHDVPIMDVDMNQQGTIADRMLIFIDSNNDLYIACIVKPCIIKLASLATKALWSSSAHIVAAMVDQDLVIWLYPQAAFIDEDLLSILQAKKECFKGQIAALRSFQATRFLIQYKNGAFVTRSMSPKPFLLFEYITSNDWKQAKQLCWVLKEMPLWASLAAAAMNAKLYDIAEEAYTALGQIDKSEFIKHLKAQASEVVRKAEHALFTRQFKDAESILLNAGLVYRGIKLNLRLLNWDRALEIAMLHKKHVDTVLWRRGQYLLDTNQEETKEVFKNLKDQVLIDVETIKQCISEDKNLEKFQKEHRV</sequence>
<accession>A0A9D4ZGV2</accession>
<evidence type="ECO:0008006" key="9">
    <source>
        <dbReference type="Google" id="ProtNLM"/>
    </source>
</evidence>
<keyword evidence="3" id="KW-0966">Cell projection</keyword>
<gene>
    <name evidence="7" type="ORF">GOP47_0011550</name>
</gene>
<evidence type="ECO:0000313" key="7">
    <source>
        <dbReference type="EMBL" id="KAI5073537.1"/>
    </source>
</evidence>
<dbReference type="EMBL" id="JABFUD020000011">
    <property type="protein sequence ID" value="KAI5073537.1"/>
    <property type="molecule type" value="Genomic_DNA"/>
</dbReference>
<dbReference type="Pfam" id="PF23387">
    <property type="entry name" value="TPR_IFT80_172"/>
    <property type="match status" value="1"/>
</dbReference>
<evidence type="ECO:0000256" key="2">
    <source>
        <dbReference type="ARBA" id="ARBA00023069"/>
    </source>
</evidence>
<evidence type="ECO:0000256" key="3">
    <source>
        <dbReference type="ARBA" id="ARBA00023273"/>
    </source>
</evidence>
<keyword evidence="8" id="KW-1185">Reference proteome</keyword>
<proteinExistence type="predicted"/>
<dbReference type="PANTHER" id="PTHR24098">
    <property type="entry name" value="OUTER SEGMENT 5"/>
    <property type="match status" value="1"/>
</dbReference>
<reference evidence="7" key="1">
    <citation type="submission" date="2021-01" db="EMBL/GenBank/DDBJ databases">
        <title>Adiantum capillus-veneris genome.</title>
        <authorList>
            <person name="Fang Y."/>
            <person name="Liao Q."/>
        </authorList>
    </citation>
    <scope>NUCLEOTIDE SEQUENCE</scope>
    <source>
        <strain evidence="7">H3</strain>
        <tissue evidence="7">Leaf</tissue>
    </source>
</reference>
<dbReference type="OrthoDB" id="1890950at2759"/>
<evidence type="ECO:0000256" key="1">
    <source>
        <dbReference type="ARBA" id="ARBA00004138"/>
    </source>
</evidence>
<name>A0A9D4ZGV2_ADICA</name>
<feature type="repeat" description="WD" evidence="4">
    <location>
        <begin position="170"/>
        <end position="202"/>
    </location>
</feature>
<organism evidence="7 8">
    <name type="scientific">Adiantum capillus-veneris</name>
    <name type="common">Maidenhair fern</name>
    <dbReference type="NCBI Taxonomy" id="13818"/>
    <lineage>
        <taxon>Eukaryota</taxon>
        <taxon>Viridiplantae</taxon>
        <taxon>Streptophyta</taxon>
        <taxon>Embryophyta</taxon>
        <taxon>Tracheophyta</taxon>
        <taxon>Polypodiopsida</taxon>
        <taxon>Polypodiidae</taxon>
        <taxon>Polypodiales</taxon>
        <taxon>Pteridineae</taxon>
        <taxon>Pteridaceae</taxon>
        <taxon>Vittarioideae</taxon>
        <taxon>Adiantum</taxon>
    </lineage>
</organism>
<dbReference type="PANTHER" id="PTHR24098:SF0">
    <property type="entry name" value="OUTER SEGMENT 5"/>
    <property type="match status" value="1"/>
</dbReference>
<dbReference type="SUPFAM" id="SSF50978">
    <property type="entry name" value="WD40 repeat-like"/>
    <property type="match status" value="2"/>
</dbReference>
<evidence type="ECO:0000259" key="6">
    <source>
        <dbReference type="Pfam" id="PF23387"/>
    </source>
</evidence>
<evidence type="ECO:0000256" key="4">
    <source>
        <dbReference type="PROSITE-ProRule" id="PRU00221"/>
    </source>
</evidence>
<dbReference type="Gene3D" id="2.130.10.10">
    <property type="entry name" value="YVTN repeat-like/Quinoprotein amine dehydrogenase"/>
    <property type="match status" value="2"/>
</dbReference>
<dbReference type="AlphaFoldDB" id="A0A9D4ZGV2"/>
<dbReference type="InterPro" id="IPR056456">
    <property type="entry name" value="Beta-prop_IFT80_2nd"/>
</dbReference>
<feature type="domain" description="IFT80 second beta-propeller" evidence="5">
    <location>
        <begin position="287"/>
        <end position="566"/>
    </location>
</feature>
<feature type="non-terminal residue" evidence="7">
    <location>
        <position position="747"/>
    </location>
</feature>
<feature type="repeat" description="WD" evidence="4">
    <location>
        <begin position="88"/>
        <end position="120"/>
    </location>
</feature>
<dbReference type="InterPro" id="IPR036322">
    <property type="entry name" value="WD40_repeat_dom_sf"/>
</dbReference>